<dbReference type="EMBL" id="SOAU01000001">
    <property type="protein sequence ID" value="TDT15659.1"/>
    <property type="molecule type" value="Genomic_DNA"/>
</dbReference>
<sequence>MSTTDDTSTHAGTDTSLYLSGNYAPVTEEVTAFDLPVIGELPVELNGRYLRNGPNPMGDVDPATHHWFMGDGMIHGMRLREGKAEWYRNRYVGSAGVQTLRGQPDIPGPNWNDSPHGPNTNVGGFAGTTWAMVEAGGCPVELTYELDTVGRNDFFGTLPGAFTAHPKVDPDTGEMHAMVYAWGQWLDHIQYVVVGRDGRVNRTVDIPLGMTMLHDMSLTGRYAVVYDQPVTVDIDLAFAGRFPFRWTPDYGNRIGLLPRDGQADDIIWIDIPIGYAFHPLNSYDTPDGKVVIDICNYPKMFDADILGPFGDRAMAKLERWEIDPVARSVSVTVIDETSNEFPRHRGSLTAKPYRYGYCASPSLDGAAGWPTIKHDLQTGARRVFDHGPGRAAGEPAFVARPDGTEEDDGWLVTYVHDLGRNSAEFVVLDAADFDRGYVARVPLPQRVPFGFHGNWVSDRSVPEPG</sequence>
<keyword evidence="4 5" id="KW-0408">Iron</keyword>
<dbReference type="GO" id="GO:0010436">
    <property type="term" value="F:carotenoid dioxygenase activity"/>
    <property type="evidence" value="ECO:0007669"/>
    <property type="project" value="TreeGrafter"/>
</dbReference>
<dbReference type="PANTHER" id="PTHR10543">
    <property type="entry name" value="BETA-CAROTENE DIOXYGENASE"/>
    <property type="match status" value="1"/>
</dbReference>
<dbReference type="RefSeq" id="WP_133868096.1">
    <property type="nucleotide sequence ID" value="NZ_SOAU01000001.1"/>
</dbReference>
<comment type="caution">
    <text evidence="7">The sequence shown here is derived from an EMBL/GenBank/DDBJ whole genome shotgun (WGS) entry which is preliminary data.</text>
</comment>
<dbReference type="Pfam" id="PF03055">
    <property type="entry name" value="RPE65"/>
    <property type="match status" value="1"/>
</dbReference>
<dbReference type="AlphaFoldDB" id="A0A4R7HYR1"/>
<dbReference type="Proteomes" id="UP000294558">
    <property type="component" value="Unassembled WGS sequence"/>
</dbReference>
<feature type="binding site" evidence="5">
    <location>
        <position position="165"/>
    </location>
    <ligand>
        <name>Fe cation</name>
        <dbReference type="ChEBI" id="CHEBI:24875"/>
        <note>catalytic</note>
    </ligand>
</feature>
<evidence type="ECO:0000256" key="2">
    <source>
        <dbReference type="ARBA" id="ARBA00022723"/>
    </source>
</evidence>
<organism evidence="7 8">
    <name type="scientific">Ilumatobacter fluminis</name>
    <dbReference type="NCBI Taxonomy" id="467091"/>
    <lineage>
        <taxon>Bacteria</taxon>
        <taxon>Bacillati</taxon>
        <taxon>Actinomycetota</taxon>
        <taxon>Acidimicrobiia</taxon>
        <taxon>Acidimicrobiales</taxon>
        <taxon>Ilumatobacteraceae</taxon>
        <taxon>Ilumatobacter</taxon>
    </lineage>
</organism>
<evidence type="ECO:0000256" key="3">
    <source>
        <dbReference type="ARBA" id="ARBA00023002"/>
    </source>
</evidence>
<dbReference type="EC" id="1.13.11.-" evidence="6"/>
<gene>
    <name evidence="7" type="ORF">BDK89_1235</name>
</gene>
<feature type="binding site" evidence="5">
    <location>
        <position position="278"/>
    </location>
    <ligand>
        <name>Fe cation</name>
        <dbReference type="ChEBI" id="CHEBI:24875"/>
        <note>catalytic</note>
    </ligand>
</feature>
<keyword evidence="3 6" id="KW-0560">Oxidoreductase</keyword>
<evidence type="ECO:0000313" key="8">
    <source>
        <dbReference type="Proteomes" id="UP000294558"/>
    </source>
</evidence>
<keyword evidence="8" id="KW-1185">Reference proteome</keyword>
<proteinExistence type="inferred from homology"/>
<dbReference type="OrthoDB" id="6636843at2"/>
<feature type="binding site" evidence="5">
    <location>
        <position position="214"/>
    </location>
    <ligand>
        <name>Fe cation</name>
        <dbReference type="ChEBI" id="CHEBI:24875"/>
        <note>catalytic</note>
    </ligand>
</feature>
<evidence type="ECO:0000256" key="6">
    <source>
        <dbReference type="RuleBase" id="RU364048"/>
    </source>
</evidence>
<name>A0A4R7HYR1_9ACTN</name>
<reference evidence="7 8" key="1">
    <citation type="submission" date="2019-03" db="EMBL/GenBank/DDBJ databases">
        <title>Sequencing the genomes of 1000 actinobacteria strains.</title>
        <authorList>
            <person name="Klenk H.-P."/>
        </authorList>
    </citation>
    <scope>NUCLEOTIDE SEQUENCE [LARGE SCALE GENOMIC DNA]</scope>
    <source>
        <strain evidence="7 8">DSM 18936</strain>
    </source>
</reference>
<dbReference type="PANTHER" id="PTHR10543:SF89">
    <property type="entry name" value="CAROTENOID 9,10(9',10')-CLEAVAGE DIOXYGENASE 1"/>
    <property type="match status" value="1"/>
</dbReference>
<keyword evidence="6 7" id="KW-0223">Dioxygenase</keyword>
<evidence type="ECO:0000256" key="5">
    <source>
        <dbReference type="PIRSR" id="PIRSR604294-1"/>
    </source>
</evidence>
<evidence type="ECO:0000313" key="7">
    <source>
        <dbReference type="EMBL" id="TDT15659.1"/>
    </source>
</evidence>
<evidence type="ECO:0000256" key="1">
    <source>
        <dbReference type="ARBA" id="ARBA00006787"/>
    </source>
</evidence>
<protein>
    <recommendedName>
        <fullName evidence="6">Dioxygenase</fullName>
        <ecNumber evidence="6">1.13.11.-</ecNumber>
    </recommendedName>
</protein>
<dbReference type="GO" id="GO:0016121">
    <property type="term" value="P:carotene catabolic process"/>
    <property type="evidence" value="ECO:0007669"/>
    <property type="project" value="TreeGrafter"/>
</dbReference>
<feature type="binding site" evidence="5">
    <location>
        <position position="452"/>
    </location>
    <ligand>
        <name>Fe cation</name>
        <dbReference type="ChEBI" id="CHEBI:24875"/>
        <note>catalytic</note>
    </ligand>
</feature>
<accession>A0A4R7HYR1</accession>
<comment type="similarity">
    <text evidence="1 6">Belongs to the carotenoid oxygenase family.</text>
</comment>
<comment type="cofactor">
    <cofactor evidence="5 6">
        <name>Fe(2+)</name>
        <dbReference type="ChEBI" id="CHEBI:29033"/>
    </cofactor>
    <text evidence="5 6">Binds 1 Fe(2+) ion per subunit.</text>
</comment>
<evidence type="ECO:0000256" key="4">
    <source>
        <dbReference type="ARBA" id="ARBA00023004"/>
    </source>
</evidence>
<keyword evidence="2 5" id="KW-0479">Metal-binding</keyword>
<dbReference type="InterPro" id="IPR004294">
    <property type="entry name" value="Carotenoid_Oase"/>
</dbReference>
<dbReference type="GO" id="GO:0046872">
    <property type="term" value="F:metal ion binding"/>
    <property type="evidence" value="ECO:0007669"/>
    <property type="project" value="UniProtKB-KW"/>
</dbReference>